<gene>
    <name evidence="2" type="ORF">O3P69_012765</name>
</gene>
<dbReference type="PANTHER" id="PTHR47272:SF1">
    <property type="entry name" value="PIGGYBAC TRANSPOSABLE ELEMENT-DERIVED PROTEIN 3-LIKE"/>
    <property type="match status" value="1"/>
</dbReference>
<dbReference type="PANTHER" id="PTHR47272">
    <property type="entry name" value="DDE_TNP_1_7 DOMAIN-CONTAINING PROTEIN"/>
    <property type="match status" value="1"/>
</dbReference>
<evidence type="ECO:0000313" key="3">
    <source>
        <dbReference type="Proteomes" id="UP001487740"/>
    </source>
</evidence>
<sequence length="471" mass="54680">MIVDESNLYATQERGSSLNLTVEELEQFIGTVLYSTIFHLPRTRMYWKKSSWVQQIAEVFSRNRWEEIKKYIHFNDNSNMPAPTDETRDKLFKIRPIVDKLLHKFQAIPQQQMLCIDEQIVPFKGRSGLKQYNPKKPNKWGYKIFVLCDTNGLVHNFEIYTGKIEPAPNEPDLGASSNIVLRLTSIVQVNMSHLLFFDNWFSSLDLVIELHKKGIYTLGTVRQNRLKGCRLIDDKRMKKLGRGTYDEKSATVEGIEVDVLKWCDTKCVTFISTYAAGDPPGVAERWSKKEKQFIDVACPNVVLEYNKFMGGVDLLDGLVSYYRTKLKSKKYYMRFFFHFLDMVTVNCWLLYRRDGRSLEIPPKKQMDLLDFRAEVAEGLLKCKKDTTRTKSRRSSSDVEKKLLAKKKKGRVAPTPAKDIRMDSVGHWPIPSERQRCKHPGCKNKATIKCSKCQVHLCLNKKSNCYLLFHTQ</sequence>
<evidence type="ECO:0000313" key="2">
    <source>
        <dbReference type="EMBL" id="KAK8372095.1"/>
    </source>
</evidence>
<keyword evidence="3" id="KW-1185">Reference proteome</keyword>
<proteinExistence type="predicted"/>
<dbReference type="Proteomes" id="UP001487740">
    <property type="component" value="Unassembled WGS sequence"/>
</dbReference>
<evidence type="ECO:0000259" key="1">
    <source>
        <dbReference type="Pfam" id="PF13843"/>
    </source>
</evidence>
<dbReference type="AlphaFoldDB" id="A0AAW0S9V6"/>
<feature type="domain" description="PiggyBac transposable element-derived protein" evidence="1">
    <location>
        <begin position="1"/>
        <end position="348"/>
    </location>
</feature>
<reference evidence="2 3" key="1">
    <citation type="submission" date="2023-03" db="EMBL/GenBank/DDBJ databases">
        <title>High-quality genome of Scylla paramamosain provides insights in environmental adaptation.</title>
        <authorList>
            <person name="Zhang L."/>
        </authorList>
    </citation>
    <scope>NUCLEOTIDE SEQUENCE [LARGE SCALE GENOMIC DNA]</scope>
    <source>
        <strain evidence="2">LZ_2023a</strain>
        <tissue evidence="2">Muscle</tissue>
    </source>
</reference>
<name>A0AAW0S9V6_SCYPA</name>
<comment type="caution">
    <text evidence="2">The sequence shown here is derived from an EMBL/GenBank/DDBJ whole genome shotgun (WGS) entry which is preliminary data.</text>
</comment>
<dbReference type="InterPro" id="IPR029526">
    <property type="entry name" value="PGBD"/>
</dbReference>
<protein>
    <recommendedName>
        <fullName evidence="1">PiggyBac transposable element-derived protein domain-containing protein</fullName>
    </recommendedName>
</protein>
<organism evidence="2 3">
    <name type="scientific">Scylla paramamosain</name>
    <name type="common">Mud crab</name>
    <dbReference type="NCBI Taxonomy" id="85552"/>
    <lineage>
        <taxon>Eukaryota</taxon>
        <taxon>Metazoa</taxon>
        <taxon>Ecdysozoa</taxon>
        <taxon>Arthropoda</taxon>
        <taxon>Crustacea</taxon>
        <taxon>Multicrustacea</taxon>
        <taxon>Malacostraca</taxon>
        <taxon>Eumalacostraca</taxon>
        <taxon>Eucarida</taxon>
        <taxon>Decapoda</taxon>
        <taxon>Pleocyemata</taxon>
        <taxon>Brachyura</taxon>
        <taxon>Eubrachyura</taxon>
        <taxon>Portunoidea</taxon>
        <taxon>Portunidae</taxon>
        <taxon>Portuninae</taxon>
        <taxon>Scylla</taxon>
    </lineage>
</organism>
<dbReference type="Pfam" id="PF13843">
    <property type="entry name" value="DDE_Tnp_1_7"/>
    <property type="match status" value="1"/>
</dbReference>
<accession>A0AAW0S9V6</accession>
<dbReference type="EMBL" id="JARAKH010004466">
    <property type="protein sequence ID" value="KAK8372095.1"/>
    <property type="molecule type" value="Genomic_DNA"/>
</dbReference>